<comment type="caution">
    <text evidence="1">The sequence shown here is derived from an EMBL/GenBank/DDBJ whole genome shotgun (WGS) entry which is preliminary data.</text>
</comment>
<reference evidence="1 2" key="1">
    <citation type="submission" date="2018-09" db="EMBL/GenBank/DDBJ databases">
        <title>Discovery and Ecogenomic Context for Candidatus Cryosericales, a Global Caldiserica Order Active in Thawing Permafrost.</title>
        <authorList>
            <person name="Martinez M.A."/>
            <person name="Woodcroft B.J."/>
            <person name="Ignacio Espinoza J.C."/>
            <person name="Zayed A."/>
            <person name="Singleton C.M."/>
            <person name="Boyd J."/>
            <person name="Li Y.-F."/>
            <person name="Purvine S."/>
            <person name="Maughan H."/>
            <person name="Hodgkins S.B."/>
            <person name="Anderson D."/>
            <person name="Sederholm M."/>
            <person name="Temperton B."/>
            <person name="Saleska S.R."/>
            <person name="Tyson G.W."/>
            <person name="Rich V.I."/>
        </authorList>
    </citation>
    <scope>NUCLEOTIDE SEQUENCE [LARGE SCALE GENOMIC DNA]</scope>
    <source>
        <strain evidence="1 2">SMC7</strain>
    </source>
</reference>
<proteinExistence type="predicted"/>
<dbReference type="EMBL" id="QXIS01000033">
    <property type="protein sequence ID" value="RIE05738.1"/>
    <property type="molecule type" value="Genomic_DNA"/>
</dbReference>
<sequence length="76" mass="8733">MTGHRAYGWEALKSEYITSGDDMTLLSLAAKAGVSLKLLSRRAEVENWEWVQARYRQCMGCVQETDIPERRSARRV</sequence>
<gene>
    <name evidence="1" type="ORF">SMC7_06175</name>
</gene>
<name>A0A398CYY5_9BACT</name>
<accession>A0A398CYY5</accession>
<evidence type="ECO:0000313" key="2">
    <source>
        <dbReference type="Proteomes" id="UP000266328"/>
    </source>
</evidence>
<protein>
    <submittedName>
        <fullName evidence="1">Uncharacterized protein</fullName>
    </submittedName>
</protein>
<organism evidence="1 2">
    <name type="scientific">Candidatus Cryosericum terrychapinii</name>
    <dbReference type="NCBI Taxonomy" id="2290919"/>
    <lineage>
        <taxon>Bacteria</taxon>
        <taxon>Pseudomonadati</taxon>
        <taxon>Caldisericota/Cryosericota group</taxon>
        <taxon>Candidatus Cryosericota</taxon>
        <taxon>Candidatus Cryosericia</taxon>
        <taxon>Candidatus Cryosericales</taxon>
        <taxon>Candidatus Cryosericaceae</taxon>
        <taxon>Candidatus Cryosericum</taxon>
    </lineage>
</organism>
<keyword evidence="2" id="KW-1185">Reference proteome</keyword>
<dbReference type="AlphaFoldDB" id="A0A398CYY5"/>
<dbReference type="OrthoDB" id="67915at2"/>
<dbReference type="RefSeq" id="WP_119089482.1">
    <property type="nucleotide sequence ID" value="NZ_QXIS01000033.1"/>
</dbReference>
<evidence type="ECO:0000313" key="1">
    <source>
        <dbReference type="EMBL" id="RIE05738.1"/>
    </source>
</evidence>
<dbReference type="Proteomes" id="UP000266328">
    <property type="component" value="Unassembled WGS sequence"/>
</dbReference>